<gene>
    <name evidence="9" type="ORF">JR050_06175</name>
</gene>
<evidence type="ECO:0000256" key="1">
    <source>
        <dbReference type="ARBA" id="ARBA00006479"/>
    </source>
</evidence>
<dbReference type="EMBL" id="JAFELM010000021">
    <property type="protein sequence ID" value="MBM6617261.1"/>
    <property type="molecule type" value="Genomic_DNA"/>
</dbReference>
<evidence type="ECO:0000256" key="7">
    <source>
        <dbReference type="ARBA" id="ARBA00022840"/>
    </source>
</evidence>
<comment type="caution">
    <text evidence="9">The sequence shown here is derived from an EMBL/GenBank/DDBJ whole genome shotgun (WGS) entry which is preliminary data.</text>
</comment>
<dbReference type="Proteomes" id="UP001518925">
    <property type="component" value="Unassembled WGS sequence"/>
</dbReference>
<evidence type="ECO:0000256" key="5">
    <source>
        <dbReference type="ARBA" id="ARBA00022741"/>
    </source>
</evidence>
<name>A0ABS2DI70_9BACI</name>
<dbReference type="NCBIfam" id="TIGR00744">
    <property type="entry name" value="ROK_glcA_fam"/>
    <property type="match status" value="1"/>
</dbReference>
<dbReference type="SUPFAM" id="SSF53067">
    <property type="entry name" value="Actin-like ATPase domain"/>
    <property type="match status" value="1"/>
</dbReference>
<keyword evidence="5" id="KW-0547">Nucleotide-binding</keyword>
<dbReference type="PANTHER" id="PTHR18964">
    <property type="entry name" value="ROK (REPRESSOR, ORF, KINASE) FAMILY"/>
    <property type="match status" value="1"/>
</dbReference>
<keyword evidence="4 9" id="KW-0808">Transferase</keyword>
<evidence type="ECO:0000313" key="9">
    <source>
        <dbReference type="EMBL" id="MBM6617261.1"/>
    </source>
</evidence>
<protein>
    <recommendedName>
        <fullName evidence="3">Glucokinase</fullName>
        <ecNumber evidence="2">2.7.1.2</ecNumber>
    </recommendedName>
    <alternativeName>
        <fullName evidence="8">Glucose kinase</fullName>
    </alternativeName>
</protein>
<proteinExistence type="inferred from homology"/>
<dbReference type="InterPro" id="IPR049874">
    <property type="entry name" value="ROK_cs"/>
</dbReference>
<evidence type="ECO:0000313" key="10">
    <source>
        <dbReference type="Proteomes" id="UP001518925"/>
    </source>
</evidence>
<dbReference type="GO" id="GO:0004340">
    <property type="term" value="F:glucokinase activity"/>
    <property type="evidence" value="ECO:0007669"/>
    <property type="project" value="UniProtKB-EC"/>
</dbReference>
<sequence length="321" mass="33486">MEQKWFVGIDLGGTTIKMAFVTTEGEIQHKWEIPTDISQNGELITPHIASSLKQKLQQLGVSKDKLIGIGMGAPGPVDMENGIIYEAINLGWKDYPLKDKLEKATGLKAVIDNDANLAAIGEMWKGAGEGAKNLIAITLGTGVGGGIIANGDIIHGVNGAAGEIGHYTSIPEGGSPCNCGKSGCLETIASATGIVRQAMEQLKETSNSSLDGLVKQKNKLTAKDVLDAARVGDKLASTVIDQTCFHLGLAVANLSNGVNPEKIVIGGGVSRAGDILLPRVKEYFQKYAFPRVAMGADIAIATLGNDAGVIGAAWLVKTKIG</sequence>
<evidence type="ECO:0000256" key="4">
    <source>
        <dbReference type="ARBA" id="ARBA00022679"/>
    </source>
</evidence>
<dbReference type="InterPro" id="IPR000600">
    <property type="entry name" value="ROK"/>
</dbReference>
<dbReference type="InterPro" id="IPR043129">
    <property type="entry name" value="ATPase_NBD"/>
</dbReference>
<dbReference type="InterPro" id="IPR004654">
    <property type="entry name" value="ROK_glcA"/>
</dbReference>
<dbReference type="Pfam" id="PF00480">
    <property type="entry name" value="ROK"/>
    <property type="match status" value="1"/>
</dbReference>
<dbReference type="CDD" id="cd24062">
    <property type="entry name" value="ASKHA_NBD_ROK_BsGLK-like"/>
    <property type="match status" value="1"/>
</dbReference>
<evidence type="ECO:0000256" key="6">
    <source>
        <dbReference type="ARBA" id="ARBA00022777"/>
    </source>
</evidence>
<evidence type="ECO:0000256" key="8">
    <source>
        <dbReference type="ARBA" id="ARBA00032386"/>
    </source>
</evidence>
<keyword evidence="6" id="KW-0418">Kinase</keyword>
<dbReference type="PANTHER" id="PTHR18964:SF149">
    <property type="entry name" value="BIFUNCTIONAL UDP-N-ACETYLGLUCOSAMINE 2-EPIMERASE_N-ACETYLMANNOSAMINE KINASE"/>
    <property type="match status" value="1"/>
</dbReference>
<dbReference type="EC" id="2.7.1.2" evidence="2"/>
<reference evidence="9 10" key="1">
    <citation type="submission" date="2021-02" db="EMBL/GenBank/DDBJ databases">
        <title>Bacillus sp. RD4P76, an endophyte from a halophyte.</title>
        <authorList>
            <person name="Sun J.-Q."/>
        </authorList>
    </citation>
    <scope>NUCLEOTIDE SEQUENCE [LARGE SCALE GENOMIC DNA]</scope>
    <source>
        <strain evidence="9 10">RD4P76</strain>
    </source>
</reference>
<dbReference type="RefSeq" id="WP_204202640.1">
    <property type="nucleotide sequence ID" value="NZ_JAFELM010000021.1"/>
</dbReference>
<accession>A0ABS2DI70</accession>
<comment type="similarity">
    <text evidence="1">Belongs to the ROK (NagC/XylR) family.</text>
</comment>
<organism evidence="9 10">
    <name type="scientific">Bacillus suaedaesalsae</name>
    <dbReference type="NCBI Taxonomy" id="2810349"/>
    <lineage>
        <taxon>Bacteria</taxon>
        <taxon>Bacillati</taxon>
        <taxon>Bacillota</taxon>
        <taxon>Bacilli</taxon>
        <taxon>Bacillales</taxon>
        <taxon>Bacillaceae</taxon>
        <taxon>Bacillus</taxon>
    </lineage>
</organism>
<keyword evidence="7" id="KW-0067">ATP-binding</keyword>
<dbReference type="Gene3D" id="3.30.420.40">
    <property type="match status" value="2"/>
</dbReference>
<keyword evidence="10" id="KW-1185">Reference proteome</keyword>
<evidence type="ECO:0000256" key="3">
    <source>
        <dbReference type="ARBA" id="ARBA00014701"/>
    </source>
</evidence>
<dbReference type="PROSITE" id="PS01125">
    <property type="entry name" value="ROK"/>
    <property type="match status" value="1"/>
</dbReference>
<evidence type="ECO:0000256" key="2">
    <source>
        <dbReference type="ARBA" id="ARBA00012323"/>
    </source>
</evidence>